<reference evidence="1" key="2">
    <citation type="submission" date="2020-11" db="EMBL/GenBank/DDBJ databases">
        <authorList>
            <person name="McCartney M.A."/>
            <person name="Auch B."/>
            <person name="Kono T."/>
            <person name="Mallez S."/>
            <person name="Becker A."/>
            <person name="Gohl D.M."/>
            <person name="Silverstein K.A.T."/>
            <person name="Koren S."/>
            <person name="Bechman K.B."/>
            <person name="Herman A."/>
            <person name="Abrahante J.E."/>
            <person name="Garbe J."/>
        </authorList>
    </citation>
    <scope>NUCLEOTIDE SEQUENCE</scope>
    <source>
        <strain evidence="1">Duluth1</strain>
        <tissue evidence="1">Whole animal</tissue>
    </source>
</reference>
<evidence type="ECO:0000313" key="1">
    <source>
        <dbReference type="EMBL" id="KAH3864205.1"/>
    </source>
</evidence>
<protein>
    <submittedName>
        <fullName evidence="1">Uncharacterized protein</fullName>
    </submittedName>
</protein>
<dbReference type="EMBL" id="JAIWYP010000002">
    <property type="protein sequence ID" value="KAH3864205.1"/>
    <property type="molecule type" value="Genomic_DNA"/>
</dbReference>
<name>A0A9D4LTY3_DREPO</name>
<evidence type="ECO:0000313" key="2">
    <source>
        <dbReference type="Proteomes" id="UP000828390"/>
    </source>
</evidence>
<dbReference type="Proteomes" id="UP000828390">
    <property type="component" value="Unassembled WGS sequence"/>
</dbReference>
<comment type="caution">
    <text evidence="1">The sequence shown here is derived from an EMBL/GenBank/DDBJ whole genome shotgun (WGS) entry which is preliminary data.</text>
</comment>
<dbReference type="AlphaFoldDB" id="A0A9D4LTY3"/>
<accession>A0A9D4LTY3</accession>
<reference evidence="1" key="1">
    <citation type="journal article" date="2019" name="bioRxiv">
        <title>The Genome of the Zebra Mussel, Dreissena polymorpha: A Resource for Invasive Species Research.</title>
        <authorList>
            <person name="McCartney M.A."/>
            <person name="Auch B."/>
            <person name="Kono T."/>
            <person name="Mallez S."/>
            <person name="Zhang Y."/>
            <person name="Obille A."/>
            <person name="Becker A."/>
            <person name="Abrahante J.E."/>
            <person name="Garbe J."/>
            <person name="Badalamenti J.P."/>
            <person name="Herman A."/>
            <person name="Mangelson H."/>
            <person name="Liachko I."/>
            <person name="Sullivan S."/>
            <person name="Sone E.D."/>
            <person name="Koren S."/>
            <person name="Silverstein K.A.T."/>
            <person name="Beckman K.B."/>
            <person name="Gohl D.M."/>
        </authorList>
    </citation>
    <scope>NUCLEOTIDE SEQUENCE</scope>
    <source>
        <strain evidence="1">Duluth1</strain>
        <tissue evidence="1">Whole animal</tissue>
    </source>
</reference>
<sequence length="116" mass="13721">MPEVSNNIAIVEYIGSFPERQGHGSVKDIDKNVKYIRTKPRVLRHLERKVKHRSVKDVEWEENNLQTSDFEKQHNQIQLRNMKYQLNKTDTHWPSNTADQIITLEEHTNIIICPNC</sequence>
<keyword evidence="2" id="KW-1185">Reference proteome</keyword>
<proteinExistence type="predicted"/>
<gene>
    <name evidence="1" type="ORF">DPMN_027221</name>
</gene>
<organism evidence="1 2">
    <name type="scientific">Dreissena polymorpha</name>
    <name type="common">Zebra mussel</name>
    <name type="synonym">Mytilus polymorpha</name>
    <dbReference type="NCBI Taxonomy" id="45954"/>
    <lineage>
        <taxon>Eukaryota</taxon>
        <taxon>Metazoa</taxon>
        <taxon>Spiralia</taxon>
        <taxon>Lophotrochozoa</taxon>
        <taxon>Mollusca</taxon>
        <taxon>Bivalvia</taxon>
        <taxon>Autobranchia</taxon>
        <taxon>Heteroconchia</taxon>
        <taxon>Euheterodonta</taxon>
        <taxon>Imparidentia</taxon>
        <taxon>Neoheterodontei</taxon>
        <taxon>Myida</taxon>
        <taxon>Dreissenoidea</taxon>
        <taxon>Dreissenidae</taxon>
        <taxon>Dreissena</taxon>
    </lineage>
</organism>